<dbReference type="EMBL" id="DF973692">
    <property type="protein sequence ID" value="GAU37860.1"/>
    <property type="molecule type" value="Genomic_DNA"/>
</dbReference>
<name>A0A2Z6NMU3_TRISU</name>
<feature type="domain" description="Reverse transcriptase zinc-binding" evidence="1">
    <location>
        <begin position="33"/>
        <end position="90"/>
    </location>
</feature>
<evidence type="ECO:0000259" key="1">
    <source>
        <dbReference type="Pfam" id="PF13966"/>
    </source>
</evidence>
<organism evidence="2 3">
    <name type="scientific">Trifolium subterraneum</name>
    <name type="common">Subterranean clover</name>
    <dbReference type="NCBI Taxonomy" id="3900"/>
    <lineage>
        <taxon>Eukaryota</taxon>
        <taxon>Viridiplantae</taxon>
        <taxon>Streptophyta</taxon>
        <taxon>Embryophyta</taxon>
        <taxon>Tracheophyta</taxon>
        <taxon>Spermatophyta</taxon>
        <taxon>Magnoliopsida</taxon>
        <taxon>eudicotyledons</taxon>
        <taxon>Gunneridae</taxon>
        <taxon>Pentapetalae</taxon>
        <taxon>rosids</taxon>
        <taxon>fabids</taxon>
        <taxon>Fabales</taxon>
        <taxon>Fabaceae</taxon>
        <taxon>Papilionoideae</taxon>
        <taxon>50 kb inversion clade</taxon>
        <taxon>NPAAA clade</taxon>
        <taxon>Hologalegina</taxon>
        <taxon>IRL clade</taxon>
        <taxon>Trifolieae</taxon>
        <taxon>Trifolium</taxon>
    </lineage>
</organism>
<dbReference type="Proteomes" id="UP000242715">
    <property type="component" value="Unassembled WGS sequence"/>
</dbReference>
<keyword evidence="3" id="KW-1185">Reference proteome</keyword>
<evidence type="ECO:0000313" key="2">
    <source>
        <dbReference type="EMBL" id="GAU37860.1"/>
    </source>
</evidence>
<dbReference type="InterPro" id="IPR026960">
    <property type="entry name" value="RVT-Znf"/>
</dbReference>
<dbReference type="Pfam" id="PF13966">
    <property type="entry name" value="zf-RVT"/>
    <property type="match status" value="1"/>
</dbReference>
<gene>
    <name evidence="2" type="ORF">TSUD_22760</name>
</gene>
<reference evidence="3" key="1">
    <citation type="journal article" date="2017" name="Front. Plant Sci.">
        <title>Climate Clever Clovers: New Paradigm to Reduce the Environmental Footprint of Ruminants by Breeding Low Methanogenic Forages Utilizing Haplotype Variation.</title>
        <authorList>
            <person name="Kaur P."/>
            <person name="Appels R."/>
            <person name="Bayer P.E."/>
            <person name="Keeble-Gagnere G."/>
            <person name="Wang J."/>
            <person name="Hirakawa H."/>
            <person name="Shirasawa K."/>
            <person name="Vercoe P."/>
            <person name="Stefanova K."/>
            <person name="Durmic Z."/>
            <person name="Nichols P."/>
            <person name="Revell C."/>
            <person name="Isobe S.N."/>
            <person name="Edwards D."/>
            <person name="Erskine W."/>
        </authorList>
    </citation>
    <scope>NUCLEOTIDE SEQUENCE [LARGE SCALE GENOMIC DNA]</scope>
    <source>
        <strain evidence="3">cv. Daliak</strain>
    </source>
</reference>
<dbReference type="AlphaFoldDB" id="A0A2Z6NMU3"/>
<dbReference type="OrthoDB" id="1422167at2759"/>
<protein>
    <recommendedName>
        <fullName evidence="1">Reverse transcriptase zinc-binding domain-containing protein</fullName>
    </recommendedName>
</protein>
<accession>A0A2Z6NMU3</accession>
<evidence type="ECO:0000313" key="3">
    <source>
        <dbReference type="Proteomes" id="UP000242715"/>
    </source>
</evidence>
<sequence>MAMIFVRGPVQELVIFQFIKCIELCSDLYEPVDSMIARVWKINGLERIRCFVWLLKHDRLLTNNRLNFMHLVSAYCHHWRDTIEMTLHLFDL</sequence>
<proteinExistence type="predicted"/>